<organism evidence="2 3">
    <name type="scientific">Nocardia uniformis</name>
    <dbReference type="NCBI Taxonomy" id="53432"/>
    <lineage>
        <taxon>Bacteria</taxon>
        <taxon>Bacillati</taxon>
        <taxon>Actinomycetota</taxon>
        <taxon>Actinomycetes</taxon>
        <taxon>Mycobacteriales</taxon>
        <taxon>Nocardiaceae</taxon>
        <taxon>Nocardia</taxon>
    </lineage>
</organism>
<feature type="transmembrane region" description="Helical" evidence="1">
    <location>
        <begin position="205"/>
        <end position="223"/>
    </location>
</feature>
<evidence type="ECO:0000256" key="1">
    <source>
        <dbReference type="SAM" id="Phobius"/>
    </source>
</evidence>
<dbReference type="EMBL" id="JABELX010000007">
    <property type="protein sequence ID" value="NNH72230.1"/>
    <property type="molecule type" value="Genomic_DNA"/>
</dbReference>
<keyword evidence="1" id="KW-1133">Transmembrane helix</keyword>
<dbReference type="Proteomes" id="UP000586827">
    <property type="component" value="Unassembled WGS sequence"/>
</dbReference>
<gene>
    <name evidence="2" type="ORF">HLB23_20605</name>
</gene>
<proteinExistence type="predicted"/>
<reference evidence="2 3" key="1">
    <citation type="submission" date="2020-05" db="EMBL/GenBank/DDBJ databases">
        <title>MicrobeNet Type strains.</title>
        <authorList>
            <person name="Nicholson A.C."/>
        </authorList>
    </citation>
    <scope>NUCLEOTIDE SEQUENCE [LARGE SCALE GENOMIC DNA]</scope>
    <source>
        <strain evidence="2 3">JCM 3224</strain>
    </source>
</reference>
<feature type="transmembrane region" description="Helical" evidence="1">
    <location>
        <begin position="43"/>
        <end position="60"/>
    </location>
</feature>
<evidence type="ECO:0000313" key="2">
    <source>
        <dbReference type="EMBL" id="NNH72230.1"/>
    </source>
</evidence>
<accession>A0A849C747</accession>
<dbReference type="InterPro" id="IPR025333">
    <property type="entry name" value="DUF4239"/>
</dbReference>
<keyword evidence="3" id="KW-1185">Reference proteome</keyword>
<keyword evidence="1" id="KW-0472">Membrane</keyword>
<dbReference type="AlphaFoldDB" id="A0A849C747"/>
<name>A0A849C747_9NOCA</name>
<evidence type="ECO:0000313" key="3">
    <source>
        <dbReference type="Proteomes" id="UP000586827"/>
    </source>
</evidence>
<protein>
    <submittedName>
        <fullName evidence="2">DUF4239 domain-containing protein</fullName>
    </submittedName>
</protein>
<comment type="caution">
    <text evidence="2">The sequence shown here is derived from an EMBL/GenBank/DDBJ whole genome shotgun (WGS) entry which is preliminary data.</text>
</comment>
<sequence length="251" mass="27426">MPIVVPILFAIIAVVVFLAGDRLRPDAWRQDDDEAAHGLVLDLVNMFFAAVVAFVVVIAWQQYDNAHAHTVDESKALIEVYSAAGDLSDAERLTVQNLVRDYTDEVVSKEWSFMDDHERLSEEAQEKLDDLGAALVAVQSADPKVIDARASALTALGTVEEARFDRALDAAYHLPPFLYIALWLATAMLMCGTVLSGVVVTRRSLIMTALFGLVIGGVIIAVYQLDRPFSGGNVVSRDAFELALARFESNS</sequence>
<keyword evidence="1" id="KW-0812">Transmembrane</keyword>
<dbReference type="Pfam" id="PF14023">
    <property type="entry name" value="Bestrophin-like"/>
    <property type="match status" value="1"/>
</dbReference>
<feature type="transmembrane region" description="Helical" evidence="1">
    <location>
        <begin position="177"/>
        <end position="199"/>
    </location>
</feature>